<dbReference type="EMBL" id="JACBPP010000004">
    <property type="protein sequence ID" value="KAF8002030.1"/>
    <property type="molecule type" value="Genomic_DNA"/>
</dbReference>
<name>A0A8H7GQV4_9ASCO</name>
<dbReference type="InterPro" id="IPR036420">
    <property type="entry name" value="BRCT_dom_sf"/>
</dbReference>
<dbReference type="Proteomes" id="UP000649328">
    <property type="component" value="Unassembled WGS sequence"/>
</dbReference>
<dbReference type="AlphaFoldDB" id="A0A8H7GQV4"/>
<proteinExistence type="predicted"/>
<reference evidence="1" key="1">
    <citation type="submission" date="2020-10" db="EMBL/GenBank/DDBJ databases">
        <title>The Whole-Genome Sequence of Metschnikowia persimmonesis, a Novel Endophytic Yeast Species Isolated from Medicinal Plant Diospyros kaki Thumb.</title>
        <authorList>
            <person name="Rahmat E."/>
            <person name="Kang Y."/>
        </authorList>
    </citation>
    <scope>NUCLEOTIDE SEQUENCE</scope>
    <source>
        <strain evidence="1">KIOM G15050</strain>
    </source>
</reference>
<evidence type="ECO:0008006" key="3">
    <source>
        <dbReference type="Google" id="ProtNLM"/>
    </source>
</evidence>
<keyword evidence="2" id="KW-1185">Reference proteome</keyword>
<accession>A0A8H7GQV4</accession>
<evidence type="ECO:0000313" key="1">
    <source>
        <dbReference type="EMBL" id="KAF8002030.1"/>
    </source>
</evidence>
<sequence length="145" mass="16509">MISLEDICMELDQWALHQQRFHILDNGVDLLMDNYTLVREILCIDNVNKYHVSPAKIEHTLEKQHISPRKAAKELGRLDIFAGMLFFVTSIEGPRKATLKEKIVANGGVFVDGEIKNKTVRKSSSTRSNSCTEKSLRVQIRRASL</sequence>
<comment type="caution">
    <text evidence="1">The sequence shown here is derived from an EMBL/GenBank/DDBJ whole genome shotgun (WGS) entry which is preliminary data.</text>
</comment>
<organism evidence="1 2">
    <name type="scientific">Metschnikowia pulcherrima</name>
    <dbReference type="NCBI Taxonomy" id="27326"/>
    <lineage>
        <taxon>Eukaryota</taxon>
        <taxon>Fungi</taxon>
        <taxon>Dikarya</taxon>
        <taxon>Ascomycota</taxon>
        <taxon>Saccharomycotina</taxon>
        <taxon>Pichiomycetes</taxon>
        <taxon>Metschnikowiaceae</taxon>
        <taxon>Metschnikowia</taxon>
    </lineage>
</organism>
<protein>
    <recommendedName>
        <fullName evidence="3">BRCT domain-containing protein</fullName>
    </recommendedName>
</protein>
<dbReference type="SUPFAM" id="SSF52113">
    <property type="entry name" value="BRCT domain"/>
    <property type="match status" value="1"/>
</dbReference>
<evidence type="ECO:0000313" key="2">
    <source>
        <dbReference type="Proteomes" id="UP000649328"/>
    </source>
</evidence>
<gene>
    <name evidence="1" type="ORF">HF325_002995</name>
</gene>